<dbReference type="InterPro" id="IPR052292">
    <property type="entry name" value="Glucose_repression_reg"/>
</dbReference>
<feature type="compositionally biased region" description="Low complexity" evidence="1">
    <location>
        <begin position="53"/>
        <end position="82"/>
    </location>
</feature>
<gene>
    <name evidence="3" type="primary">REG1</name>
    <name evidence="3" type="ORF">N0V89_011718</name>
</gene>
<organism evidence="3 4">
    <name type="scientific">Didymosphaeria variabile</name>
    <dbReference type="NCBI Taxonomy" id="1932322"/>
    <lineage>
        <taxon>Eukaryota</taxon>
        <taxon>Fungi</taxon>
        <taxon>Dikarya</taxon>
        <taxon>Ascomycota</taxon>
        <taxon>Pezizomycotina</taxon>
        <taxon>Dothideomycetes</taxon>
        <taxon>Pleosporomycetidae</taxon>
        <taxon>Pleosporales</taxon>
        <taxon>Massarineae</taxon>
        <taxon>Didymosphaeriaceae</taxon>
        <taxon>Didymosphaeria</taxon>
    </lineage>
</organism>
<sequence>MTDVMAPPVEILSQRAPLRPSNSHTSFFDSHQAPFALRRSNSSYSHLDDLRASPSPHSSRTSSVQSTPPSSLSFGQNSSDESSSSDDEGLAFPAYSAAGKPKKGDTEPSLPNPLLAPVAPSPADEPPSTPDHVPVSEDDTNLRPEPSQHVDYLSYDWKEEDIWSSWRHIVEHRSVYGERSRLENASWRQWAKLQYRLRTVTPESLNWLKESDVTWLYGPLQPSANRHISQHASEPVSRLSKSNSFLAKKPILKKRSMSEVMLQKSISTSSLVSQAAAAVEAQQTTHVNFDGRRRRPFVGRATASDYTMLIPTRTISRDTTDYFSSSQSTSGLLTPDQGDKKHIRFDEKVEQCIAVECKGVDEDEEEDFNHNPWAKYRDDDSSSDEGVVMMKRSSKKRRPLSRISSKANISGENKTIAKLEPTTLKYRTDSPDVTDQHPTHSLGFFRSSRLSPSPSQETLRPAHPSSNFLLPEDDSEDDFSLTFNPAGAYEVKRPHTPTPSDPYLIPPTGSSRRDSSDSSSSGLRRTASGMFMPFEDEDENPPAPGIIGKVVDTVNTARDIAHVIWNVGWRSGN</sequence>
<dbReference type="PANTHER" id="PTHR28051:SF1">
    <property type="entry name" value="PROTEIN MTL1-RELATED"/>
    <property type="match status" value="1"/>
</dbReference>
<feature type="compositionally biased region" description="Low complexity" evidence="1">
    <location>
        <begin position="441"/>
        <end position="455"/>
    </location>
</feature>
<keyword evidence="4" id="KW-1185">Reference proteome</keyword>
<feature type="compositionally biased region" description="Pro residues" evidence="1">
    <location>
        <begin position="119"/>
        <end position="129"/>
    </location>
</feature>
<feature type="domain" description="Nitrogen regulatory protein areA GATA-like" evidence="2">
    <location>
        <begin position="165"/>
        <end position="192"/>
    </location>
</feature>
<dbReference type="GO" id="GO:0005773">
    <property type="term" value="C:vacuole"/>
    <property type="evidence" value="ECO:0007669"/>
    <property type="project" value="GOC"/>
</dbReference>
<dbReference type="PANTHER" id="PTHR28051">
    <property type="entry name" value="PROTEIN MTL1-RELATED"/>
    <property type="match status" value="1"/>
</dbReference>
<feature type="region of interest" description="Disordered" evidence="1">
    <location>
        <begin position="1"/>
        <end position="147"/>
    </location>
</feature>
<evidence type="ECO:0000313" key="4">
    <source>
        <dbReference type="Proteomes" id="UP001140513"/>
    </source>
</evidence>
<dbReference type="Proteomes" id="UP001140513">
    <property type="component" value="Unassembled WGS sequence"/>
</dbReference>
<protein>
    <submittedName>
        <fullName evidence="3">Protein phosphatase regulator</fullName>
    </submittedName>
</protein>
<dbReference type="EMBL" id="JAPEUX010000009">
    <property type="protein sequence ID" value="KAJ4345585.1"/>
    <property type="molecule type" value="Genomic_DNA"/>
</dbReference>
<dbReference type="Pfam" id="PF08550">
    <property type="entry name" value="GATA_AreA"/>
    <property type="match status" value="1"/>
</dbReference>
<evidence type="ECO:0000259" key="2">
    <source>
        <dbReference type="Pfam" id="PF08550"/>
    </source>
</evidence>
<dbReference type="GeneID" id="80915248"/>
<reference evidence="3" key="1">
    <citation type="submission" date="2022-10" db="EMBL/GenBank/DDBJ databases">
        <title>Tapping the CABI collections for fungal endophytes: first genome assemblies for Collariella, Neodidymelliopsis, Ascochyta clinopodiicola, Didymella pomorum, Didymosphaeria variabile, Neocosmospora piperis and Neocucurbitaria cava.</title>
        <authorList>
            <person name="Hill R."/>
        </authorList>
    </citation>
    <scope>NUCLEOTIDE SEQUENCE</scope>
    <source>
        <strain evidence="3">IMI 356815</strain>
    </source>
</reference>
<feature type="compositionally biased region" description="Basic and acidic residues" evidence="1">
    <location>
        <begin position="426"/>
        <end position="438"/>
    </location>
</feature>
<feature type="region of interest" description="Disordered" evidence="1">
    <location>
        <begin position="366"/>
        <end position="526"/>
    </location>
</feature>
<dbReference type="InterPro" id="IPR013860">
    <property type="entry name" value="AreA_GATA"/>
</dbReference>
<dbReference type="GO" id="GO:0007039">
    <property type="term" value="P:protein catabolic process in the vacuole"/>
    <property type="evidence" value="ECO:0007669"/>
    <property type="project" value="TreeGrafter"/>
</dbReference>
<dbReference type="RefSeq" id="XP_056065749.1">
    <property type="nucleotide sequence ID" value="XM_056220446.1"/>
</dbReference>
<evidence type="ECO:0000313" key="3">
    <source>
        <dbReference type="EMBL" id="KAJ4345585.1"/>
    </source>
</evidence>
<dbReference type="OrthoDB" id="5563539at2759"/>
<evidence type="ECO:0000256" key="1">
    <source>
        <dbReference type="SAM" id="MobiDB-lite"/>
    </source>
</evidence>
<proteinExistence type="predicted"/>
<accession>A0A9W9C5M4</accession>
<name>A0A9W9C5M4_9PLEO</name>
<dbReference type="AlphaFoldDB" id="A0A9W9C5M4"/>
<comment type="caution">
    <text evidence="3">The sequence shown here is derived from an EMBL/GenBank/DDBJ whole genome shotgun (WGS) entry which is preliminary data.</text>
</comment>
<feature type="compositionally biased region" description="Polar residues" evidence="1">
    <location>
        <begin position="20"/>
        <end position="29"/>
    </location>
</feature>
<dbReference type="GO" id="GO:0042149">
    <property type="term" value="P:cellular response to glucose starvation"/>
    <property type="evidence" value="ECO:0007669"/>
    <property type="project" value="TreeGrafter"/>
</dbReference>